<dbReference type="AlphaFoldDB" id="A0A0R2X8J7"/>
<gene>
    <name evidence="1" type="ORF">ABS32_04395</name>
</gene>
<accession>A0A0R2X8J7</accession>
<evidence type="ECO:0000313" key="1">
    <source>
        <dbReference type="EMBL" id="KRP32253.1"/>
    </source>
</evidence>
<dbReference type="Proteomes" id="UP000051557">
    <property type="component" value="Unassembled WGS sequence"/>
</dbReference>
<proteinExistence type="predicted"/>
<comment type="caution">
    <text evidence="1">The sequence shown here is derived from an EMBL/GenBank/DDBJ whole genome shotgun (WGS) entry which is preliminary data.</text>
</comment>
<reference evidence="1 2" key="1">
    <citation type="submission" date="2015-10" db="EMBL/GenBank/DDBJ databases">
        <title>Metagenome-Assembled Genomes uncover a global brackish microbiome.</title>
        <authorList>
            <person name="Hugerth L.W."/>
            <person name="Larsson J."/>
            <person name="Alneberg J."/>
            <person name="Lindh M.V."/>
            <person name="Legrand C."/>
            <person name="Pinhassi J."/>
            <person name="Andersson A.F."/>
        </authorList>
    </citation>
    <scope>NUCLEOTIDE SEQUENCE [LARGE SCALE GENOMIC DNA]</scope>
    <source>
        <strain evidence="1">BACL9 MAG-120820-bin42</strain>
    </source>
</reference>
<evidence type="ECO:0000313" key="2">
    <source>
        <dbReference type="Proteomes" id="UP000051557"/>
    </source>
</evidence>
<protein>
    <submittedName>
        <fullName evidence="1">Uncharacterized protein</fullName>
    </submittedName>
</protein>
<organism evidence="1 2">
    <name type="scientific">Verrucomicrobia subdivision 6 bacterium BACL9 MAG-120820-bin42</name>
    <dbReference type="NCBI Taxonomy" id="1655634"/>
    <lineage>
        <taxon>Bacteria</taxon>
        <taxon>Pseudomonadati</taxon>
        <taxon>Verrucomicrobiota</taxon>
        <taxon>Verrucomicrobiia</taxon>
        <taxon>Verrucomicrobiales</taxon>
        <taxon>Verrucomicrobia subdivision 6</taxon>
    </lineage>
</organism>
<name>A0A0R2X8J7_9BACT</name>
<sequence>MAVARIGAVSDDEVVGHAVFHAALFVIRVENARIAPARTTVVNDDILPPPKAAAGGIDLFADGGNKRNFGRGGQGQGRGSRFGQRCGGEWRAQAQGLADLQRAAVESIPATQIFQRDAVLSGNFAQGIPLLDFDGKGSGWSGWNWGGGRCANGG</sequence>
<dbReference type="EMBL" id="LIDM01000145">
    <property type="protein sequence ID" value="KRP32253.1"/>
    <property type="molecule type" value="Genomic_DNA"/>
</dbReference>